<protein>
    <submittedName>
        <fullName evidence="1">Uncharacterized protein</fullName>
    </submittedName>
</protein>
<comment type="caution">
    <text evidence="1">The sequence shown here is derived from an EMBL/GenBank/DDBJ whole genome shotgun (WGS) entry which is preliminary data.</text>
</comment>
<dbReference type="Proteomes" id="UP000821865">
    <property type="component" value="Chromosome 2"/>
</dbReference>
<accession>A0ACB8DA72</accession>
<organism evidence="1 2">
    <name type="scientific">Dermacentor silvarum</name>
    <name type="common">Tick</name>
    <dbReference type="NCBI Taxonomy" id="543639"/>
    <lineage>
        <taxon>Eukaryota</taxon>
        <taxon>Metazoa</taxon>
        <taxon>Ecdysozoa</taxon>
        <taxon>Arthropoda</taxon>
        <taxon>Chelicerata</taxon>
        <taxon>Arachnida</taxon>
        <taxon>Acari</taxon>
        <taxon>Parasitiformes</taxon>
        <taxon>Ixodida</taxon>
        <taxon>Ixodoidea</taxon>
        <taxon>Ixodidae</taxon>
        <taxon>Rhipicephalinae</taxon>
        <taxon>Dermacentor</taxon>
    </lineage>
</organism>
<evidence type="ECO:0000313" key="2">
    <source>
        <dbReference type="Proteomes" id="UP000821865"/>
    </source>
</evidence>
<gene>
    <name evidence="1" type="ORF">HPB49_002872</name>
</gene>
<reference evidence="1" key="1">
    <citation type="submission" date="2020-05" db="EMBL/GenBank/DDBJ databases">
        <title>Large-scale comparative analyses of tick genomes elucidate their genetic diversity and vector capacities.</title>
        <authorList>
            <person name="Jia N."/>
            <person name="Wang J."/>
            <person name="Shi W."/>
            <person name="Du L."/>
            <person name="Sun Y."/>
            <person name="Zhan W."/>
            <person name="Jiang J."/>
            <person name="Wang Q."/>
            <person name="Zhang B."/>
            <person name="Ji P."/>
            <person name="Sakyi L.B."/>
            <person name="Cui X."/>
            <person name="Yuan T."/>
            <person name="Jiang B."/>
            <person name="Yang W."/>
            <person name="Lam T.T.-Y."/>
            <person name="Chang Q."/>
            <person name="Ding S."/>
            <person name="Wang X."/>
            <person name="Zhu J."/>
            <person name="Ruan X."/>
            <person name="Zhao L."/>
            <person name="Wei J."/>
            <person name="Que T."/>
            <person name="Du C."/>
            <person name="Cheng J."/>
            <person name="Dai P."/>
            <person name="Han X."/>
            <person name="Huang E."/>
            <person name="Gao Y."/>
            <person name="Liu J."/>
            <person name="Shao H."/>
            <person name="Ye R."/>
            <person name="Li L."/>
            <person name="Wei W."/>
            <person name="Wang X."/>
            <person name="Wang C."/>
            <person name="Yang T."/>
            <person name="Huo Q."/>
            <person name="Li W."/>
            <person name="Guo W."/>
            <person name="Chen H."/>
            <person name="Zhou L."/>
            <person name="Ni X."/>
            <person name="Tian J."/>
            <person name="Zhou Y."/>
            <person name="Sheng Y."/>
            <person name="Liu T."/>
            <person name="Pan Y."/>
            <person name="Xia L."/>
            <person name="Li J."/>
            <person name="Zhao F."/>
            <person name="Cao W."/>
        </authorList>
    </citation>
    <scope>NUCLEOTIDE SEQUENCE</scope>
    <source>
        <strain evidence="1">Dsil-2018</strain>
    </source>
</reference>
<dbReference type="EMBL" id="CM023471">
    <property type="protein sequence ID" value="KAH7965022.1"/>
    <property type="molecule type" value="Genomic_DNA"/>
</dbReference>
<name>A0ACB8DA72_DERSI</name>
<proteinExistence type="predicted"/>
<keyword evidence="2" id="KW-1185">Reference proteome</keyword>
<sequence>MDGPNVNWSLFNKLQQHMKNDFQVQCLDIGSCGLHTVHNAYKAGMYATSWPVDIFLSSLFSLFHDAPARREDFVAETGSKLFPLPFVPHRWVENVPILERALAVGAFETLHRSSERP</sequence>
<evidence type="ECO:0000313" key="1">
    <source>
        <dbReference type="EMBL" id="KAH7965022.1"/>
    </source>
</evidence>